<evidence type="ECO:0000256" key="8">
    <source>
        <dbReference type="RuleBase" id="RU363041"/>
    </source>
</evidence>
<dbReference type="PANTHER" id="PTHR30269:SF37">
    <property type="entry name" value="MEMBRANE TRANSPORTER PROTEIN"/>
    <property type="match status" value="1"/>
</dbReference>
<keyword evidence="5 8" id="KW-0812">Transmembrane</keyword>
<keyword evidence="7 8" id="KW-0472">Membrane</keyword>
<reference evidence="10" key="1">
    <citation type="submission" date="2016-04" db="EMBL/GenBank/DDBJ databases">
        <authorList>
            <person name="Strepis N."/>
        </authorList>
    </citation>
    <scope>NUCLEOTIDE SEQUENCE [LARGE SCALE GENOMIC DNA]</scope>
</reference>
<evidence type="ECO:0000256" key="5">
    <source>
        <dbReference type="ARBA" id="ARBA00022692"/>
    </source>
</evidence>
<dbReference type="PANTHER" id="PTHR30269">
    <property type="entry name" value="TRANSMEMBRANE PROTEIN YFCA"/>
    <property type="match status" value="1"/>
</dbReference>
<gene>
    <name evidence="9" type="ORF">TPAS_2634</name>
</gene>
<dbReference type="EMBL" id="FWEY01000009">
    <property type="protein sequence ID" value="SLM52926.1"/>
    <property type="molecule type" value="Genomic_DNA"/>
</dbReference>
<keyword evidence="6 8" id="KW-1133">Transmembrane helix</keyword>
<dbReference type="InterPro" id="IPR002781">
    <property type="entry name" value="TM_pro_TauE-like"/>
</dbReference>
<feature type="transmembrane region" description="Helical" evidence="8">
    <location>
        <begin position="30"/>
        <end position="50"/>
    </location>
</feature>
<accession>A0A1W1IIS5</accession>
<evidence type="ECO:0000256" key="2">
    <source>
        <dbReference type="ARBA" id="ARBA00009142"/>
    </source>
</evidence>
<dbReference type="RefSeq" id="WP_256213111.1">
    <property type="nucleotide sequence ID" value="NZ_FONM01000010.1"/>
</dbReference>
<evidence type="ECO:0000313" key="9">
    <source>
        <dbReference type="EMBL" id="SLM52926.1"/>
    </source>
</evidence>
<evidence type="ECO:0000256" key="6">
    <source>
        <dbReference type="ARBA" id="ARBA00022989"/>
    </source>
</evidence>
<dbReference type="Pfam" id="PF01925">
    <property type="entry name" value="TauE"/>
    <property type="match status" value="1"/>
</dbReference>
<sequence>MYVIVCLVALGASFLTLFSGFGLSTLLMPAFALFFPLETAIAMTAVVHLANNVFKLALVGRKVDKEVLLKFALPGIAAAFVGAWLLTYFSELPSIASYAFGQRDFQISVVKVVIGLLMVGFAFLELLPRFEKMAFAKNWLPLGGAVSGFFGGLSGHQGALRSAFLSKAGLEKEGFIATGVAAAFLIDLTRLSVYANHLGTIGTDADWALVAAAIVAAFAGAFVGSRLLEKVTLRVVQLIVGVMLALVGVLLAVGLI</sequence>
<evidence type="ECO:0000256" key="3">
    <source>
        <dbReference type="ARBA" id="ARBA00022448"/>
    </source>
</evidence>
<dbReference type="InterPro" id="IPR052017">
    <property type="entry name" value="TSUP"/>
</dbReference>
<name>A0A1W1IIS5_9LACT</name>
<protein>
    <recommendedName>
        <fullName evidence="8">Probable membrane transporter protein</fullName>
    </recommendedName>
</protein>
<keyword evidence="3" id="KW-0813">Transport</keyword>
<evidence type="ECO:0000256" key="4">
    <source>
        <dbReference type="ARBA" id="ARBA00022475"/>
    </source>
</evidence>
<feature type="transmembrane region" description="Helical" evidence="8">
    <location>
        <begin position="71"/>
        <end position="89"/>
    </location>
</feature>
<dbReference type="STRING" id="43064.SAMN04488086_1105"/>
<evidence type="ECO:0000256" key="1">
    <source>
        <dbReference type="ARBA" id="ARBA00004651"/>
    </source>
</evidence>
<evidence type="ECO:0000313" key="10">
    <source>
        <dbReference type="Proteomes" id="UP000195985"/>
    </source>
</evidence>
<feature type="transmembrane region" description="Helical" evidence="8">
    <location>
        <begin position="235"/>
        <end position="255"/>
    </location>
</feature>
<evidence type="ECO:0000256" key="7">
    <source>
        <dbReference type="ARBA" id="ARBA00023136"/>
    </source>
</evidence>
<feature type="transmembrane region" description="Helical" evidence="8">
    <location>
        <begin position="109"/>
        <end position="127"/>
    </location>
</feature>
<dbReference type="Proteomes" id="UP000195985">
    <property type="component" value="Unassembled WGS sequence"/>
</dbReference>
<keyword evidence="10" id="KW-1185">Reference proteome</keyword>
<keyword evidence="4 8" id="KW-1003">Cell membrane</keyword>
<dbReference type="AlphaFoldDB" id="A0A1W1IIS5"/>
<comment type="subcellular location">
    <subcellularLocation>
        <location evidence="1 8">Cell membrane</location>
        <topology evidence="1 8">Multi-pass membrane protein</topology>
    </subcellularLocation>
</comment>
<dbReference type="GO" id="GO:0005886">
    <property type="term" value="C:plasma membrane"/>
    <property type="evidence" value="ECO:0007669"/>
    <property type="project" value="UniProtKB-SubCell"/>
</dbReference>
<proteinExistence type="inferred from homology"/>
<organism evidence="9 10">
    <name type="scientific">Trichococcus pasteurii</name>
    <dbReference type="NCBI Taxonomy" id="43064"/>
    <lineage>
        <taxon>Bacteria</taxon>
        <taxon>Bacillati</taxon>
        <taxon>Bacillota</taxon>
        <taxon>Bacilli</taxon>
        <taxon>Lactobacillales</taxon>
        <taxon>Carnobacteriaceae</taxon>
        <taxon>Trichococcus</taxon>
    </lineage>
</organism>
<feature type="transmembrane region" description="Helical" evidence="8">
    <location>
        <begin position="175"/>
        <end position="195"/>
    </location>
</feature>
<comment type="similarity">
    <text evidence="2 8">Belongs to the 4-toluene sulfonate uptake permease (TSUP) (TC 2.A.102) family.</text>
</comment>
<feature type="transmembrane region" description="Helical" evidence="8">
    <location>
        <begin position="207"/>
        <end position="228"/>
    </location>
</feature>